<feature type="region of interest" description="Disordered" evidence="15">
    <location>
        <begin position="320"/>
        <end position="339"/>
    </location>
</feature>
<evidence type="ECO:0000313" key="20">
    <source>
        <dbReference type="EMBL" id="RZB89085.1"/>
    </source>
</evidence>
<keyword evidence="11 16" id="KW-0472">Membrane</keyword>
<dbReference type="GO" id="GO:0004674">
    <property type="term" value="F:protein serine/threonine kinase activity"/>
    <property type="evidence" value="ECO:0007669"/>
    <property type="project" value="UniProtKB-KW"/>
</dbReference>
<dbReference type="PROSITE" id="PS51473">
    <property type="entry name" value="GNK2"/>
    <property type="match status" value="2"/>
</dbReference>
<evidence type="ECO:0000256" key="15">
    <source>
        <dbReference type="SAM" id="MobiDB-lite"/>
    </source>
</evidence>
<evidence type="ECO:0000256" key="10">
    <source>
        <dbReference type="ARBA" id="ARBA00022989"/>
    </source>
</evidence>
<evidence type="ECO:0000256" key="2">
    <source>
        <dbReference type="ARBA" id="ARBA00022527"/>
    </source>
</evidence>
<keyword evidence="9 14" id="KW-0067">ATP-binding</keyword>
<evidence type="ECO:0000259" key="19">
    <source>
        <dbReference type="PROSITE" id="PS51473"/>
    </source>
</evidence>
<sequence>MAMIPLMMMILLLLFKFPSVVLATLKSDEANLELVFTYHKCNEELGNFTTETYSNNRNVLLSNMYSDKEIENGFYNSSYGEGPDKVYGIGFCRGDVKPDKCRSCLEKSSTLLTDRCPVQKEAIGWYDLCMLRYSNRSIVEQPVTDTDDIIKCSNTNATNKDRFDKELDDLVVRMRSRSAEGDSRLKFAEGEAPVQSSNETIHALLQCVPYLSHQNCTRCLEYAMSRISYWCDGKTGGWYLGRSCSLRYETYLFFELIFHDAPAPQPSQPAVTPTKDFPKKTNPSRNIIVIVVPVFAVAIVVVGLIVLIYNYFGARRPRHKPIQSEGDGEGDGEGEGELDNDIKTDELAQFEFATIKFATNNFSDANKLGQGGFGIVYKGTLSDGQEIAIKRLSINSNQGETEFKTEISLTGKLQHRNLVRLLGFCFAKRERLLIYEFVPNKSLDFFIFGKLQNKMF</sequence>
<comment type="subcellular location">
    <subcellularLocation>
        <location evidence="1">Membrane</location>
        <topology evidence="1">Single-pass membrane protein</topology>
    </subcellularLocation>
</comment>
<dbReference type="Pfam" id="PF07714">
    <property type="entry name" value="PK_Tyr_Ser-Thr"/>
    <property type="match status" value="1"/>
</dbReference>
<dbReference type="Proteomes" id="UP000289340">
    <property type="component" value="Chromosome 10"/>
</dbReference>
<name>A0A445ISN4_GLYSO</name>
<dbReference type="FunFam" id="3.30.430.20:FF:000007">
    <property type="entry name" value="Cysteine-rich receptor-like protein kinase 11"/>
    <property type="match status" value="1"/>
</dbReference>
<dbReference type="CDD" id="cd23509">
    <property type="entry name" value="Gnk2-like"/>
    <property type="match status" value="2"/>
</dbReference>
<reference evidence="20 21" key="1">
    <citation type="submission" date="2018-09" db="EMBL/GenBank/DDBJ databases">
        <title>A high-quality reference genome of wild soybean provides a powerful tool to mine soybean genomes.</title>
        <authorList>
            <person name="Xie M."/>
            <person name="Chung C.Y.L."/>
            <person name="Li M.-W."/>
            <person name="Wong F.-L."/>
            <person name="Chan T.-F."/>
            <person name="Lam H.-M."/>
        </authorList>
    </citation>
    <scope>NUCLEOTIDE SEQUENCE [LARGE SCALE GENOMIC DNA]</scope>
    <source>
        <strain evidence="21">cv. W05</strain>
        <tissue evidence="20">Hypocotyl of etiolated seedlings</tissue>
    </source>
</reference>
<feature type="binding site" evidence="14">
    <location>
        <position position="390"/>
    </location>
    <ligand>
        <name>ATP</name>
        <dbReference type="ChEBI" id="CHEBI:30616"/>
    </ligand>
</feature>
<dbReference type="FunFam" id="3.30.200.20:FF:000142">
    <property type="entry name" value="Cysteine-rich receptor-like protein kinase 10"/>
    <property type="match status" value="1"/>
</dbReference>
<comment type="caution">
    <text evidence="20">The sequence shown here is derived from an EMBL/GenBank/DDBJ whole genome shotgun (WGS) entry which is preliminary data.</text>
</comment>
<dbReference type="InterPro" id="IPR002902">
    <property type="entry name" value="GNK2"/>
</dbReference>
<keyword evidence="2" id="KW-0723">Serine/threonine-protein kinase</keyword>
<evidence type="ECO:0000256" key="1">
    <source>
        <dbReference type="ARBA" id="ARBA00004167"/>
    </source>
</evidence>
<evidence type="ECO:0000256" key="16">
    <source>
        <dbReference type="SAM" id="Phobius"/>
    </source>
</evidence>
<dbReference type="InterPro" id="IPR011009">
    <property type="entry name" value="Kinase-like_dom_sf"/>
</dbReference>
<keyword evidence="8 20" id="KW-0418">Kinase</keyword>
<feature type="domain" description="Protein kinase" evidence="18">
    <location>
        <begin position="362"/>
        <end position="456"/>
    </location>
</feature>
<dbReference type="InterPro" id="IPR038408">
    <property type="entry name" value="GNK2_sf"/>
</dbReference>
<proteinExistence type="predicted"/>
<dbReference type="Gene3D" id="3.30.200.20">
    <property type="entry name" value="Phosphorylase Kinase, domain 1"/>
    <property type="match status" value="1"/>
</dbReference>
<dbReference type="SMR" id="A0A445ISN4"/>
<evidence type="ECO:0000256" key="7">
    <source>
        <dbReference type="ARBA" id="ARBA00022741"/>
    </source>
</evidence>
<evidence type="ECO:0000256" key="6">
    <source>
        <dbReference type="ARBA" id="ARBA00022737"/>
    </source>
</evidence>
<keyword evidence="7 14" id="KW-0547">Nucleotide-binding</keyword>
<keyword evidence="12 20" id="KW-0675">Receptor</keyword>
<keyword evidence="6" id="KW-0677">Repeat</keyword>
<evidence type="ECO:0000256" key="11">
    <source>
        <dbReference type="ARBA" id="ARBA00023136"/>
    </source>
</evidence>
<evidence type="ECO:0000259" key="18">
    <source>
        <dbReference type="PROSITE" id="PS50011"/>
    </source>
</evidence>
<dbReference type="PROSITE" id="PS50011">
    <property type="entry name" value="PROTEIN_KINASE_DOM"/>
    <property type="match status" value="1"/>
</dbReference>
<feature type="signal peptide" evidence="17">
    <location>
        <begin position="1"/>
        <end position="23"/>
    </location>
</feature>
<evidence type="ECO:0000256" key="5">
    <source>
        <dbReference type="ARBA" id="ARBA00022729"/>
    </source>
</evidence>
<keyword evidence="10 16" id="KW-1133">Transmembrane helix</keyword>
<dbReference type="InterPro" id="IPR017441">
    <property type="entry name" value="Protein_kinase_ATP_BS"/>
</dbReference>
<evidence type="ECO:0000256" key="12">
    <source>
        <dbReference type="ARBA" id="ARBA00023170"/>
    </source>
</evidence>
<keyword evidence="4 16" id="KW-0812">Transmembrane</keyword>
<evidence type="ECO:0000256" key="14">
    <source>
        <dbReference type="PROSITE-ProRule" id="PRU10141"/>
    </source>
</evidence>
<dbReference type="FunFam" id="3.30.430.20:FF:000003">
    <property type="entry name" value="Cysteine-rich RLK (RECEPTOR-like protein kinase) 10"/>
    <property type="match status" value="1"/>
</dbReference>
<keyword evidence="5 17" id="KW-0732">Signal</keyword>
<feature type="domain" description="Gnk2-homologous" evidence="19">
    <location>
        <begin position="145"/>
        <end position="253"/>
    </location>
</feature>
<evidence type="ECO:0000256" key="4">
    <source>
        <dbReference type="ARBA" id="ARBA00022692"/>
    </source>
</evidence>
<keyword evidence="13" id="KW-0325">Glycoprotein</keyword>
<keyword evidence="3" id="KW-0808">Transferase</keyword>
<feature type="chain" id="PRO_5019035983" evidence="17">
    <location>
        <begin position="24"/>
        <end position="456"/>
    </location>
</feature>
<dbReference type="GO" id="GO:0016020">
    <property type="term" value="C:membrane"/>
    <property type="evidence" value="ECO:0007669"/>
    <property type="project" value="UniProtKB-SubCell"/>
</dbReference>
<dbReference type="GO" id="GO:0005524">
    <property type="term" value="F:ATP binding"/>
    <property type="evidence" value="ECO:0007669"/>
    <property type="project" value="UniProtKB-UniRule"/>
</dbReference>
<dbReference type="InterPro" id="IPR000719">
    <property type="entry name" value="Prot_kinase_dom"/>
</dbReference>
<dbReference type="SUPFAM" id="SSF56112">
    <property type="entry name" value="Protein kinase-like (PK-like)"/>
    <property type="match status" value="1"/>
</dbReference>
<evidence type="ECO:0000256" key="17">
    <source>
        <dbReference type="SAM" id="SignalP"/>
    </source>
</evidence>
<feature type="compositionally biased region" description="Acidic residues" evidence="15">
    <location>
        <begin position="326"/>
        <end position="339"/>
    </location>
</feature>
<dbReference type="AlphaFoldDB" id="A0A445ISN4"/>
<dbReference type="Pfam" id="PF01657">
    <property type="entry name" value="Stress-antifung"/>
    <property type="match status" value="2"/>
</dbReference>
<keyword evidence="21" id="KW-1185">Reference proteome</keyword>
<gene>
    <name evidence="20" type="ORF">D0Y65_028105</name>
</gene>
<evidence type="ECO:0000256" key="9">
    <source>
        <dbReference type="ARBA" id="ARBA00022840"/>
    </source>
</evidence>
<evidence type="ECO:0000256" key="3">
    <source>
        <dbReference type="ARBA" id="ARBA00022679"/>
    </source>
</evidence>
<dbReference type="InterPro" id="IPR001245">
    <property type="entry name" value="Ser-Thr/Tyr_kinase_cat_dom"/>
</dbReference>
<feature type="transmembrane region" description="Helical" evidence="16">
    <location>
        <begin position="287"/>
        <end position="312"/>
    </location>
</feature>
<dbReference type="PROSITE" id="PS00107">
    <property type="entry name" value="PROTEIN_KINASE_ATP"/>
    <property type="match status" value="1"/>
</dbReference>
<feature type="domain" description="Gnk2-homologous" evidence="19">
    <location>
        <begin position="34"/>
        <end position="138"/>
    </location>
</feature>
<protein>
    <submittedName>
        <fullName evidence="20">Cysteine-rich receptor-like protein kinase 29 isoform C</fullName>
    </submittedName>
</protein>
<evidence type="ECO:0000256" key="13">
    <source>
        <dbReference type="ARBA" id="ARBA00023180"/>
    </source>
</evidence>
<dbReference type="PANTHER" id="PTHR32099">
    <property type="entry name" value="CYSTEINE-RICH REPEAT SECRETORY PROTEIN"/>
    <property type="match status" value="1"/>
</dbReference>
<dbReference type="PANTHER" id="PTHR32099:SF51">
    <property type="entry name" value="CYSTEINE-RICH RECEPTOR-LIKE PROTEIN KINASE 25 ISOFORM X1"/>
    <property type="match status" value="1"/>
</dbReference>
<evidence type="ECO:0000256" key="8">
    <source>
        <dbReference type="ARBA" id="ARBA00022777"/>
    </source>
</evidence>
<accession>A0A445ISN4</accession>
<organism evidence="20 21">
    <name type="scientific">Glycine soja</name>
    <name type="common">Wild soybean</name>
    <dbReference type="NCBI Taxonomy" id="3848"/>
    <lineage>
        <taxon>Eukaryota</taxon>
        <taxon>Viridiplantae</taxon>
        <taxon>Streptophyta</taxon>
        <taxon>Embryophyta</taxon>
        <taxon>Tracheophyta</taxon>
        <taxon>Spermatophyta</taxon>
        <taxon>Magnoliopsida</taxon>
        <taxon>eudicotyledons</taxon>
        <taxon>Gunneridae</taxon>
        <taxon>Pentapetalae</taxon>
        <taxon>rosids</taxon>
        <taxon>fabids</taxon>
        <taxon>Fabales</taxon>
        <taxon>Fabaceae</taxon>
        <taxon>Papilionoideae</taxon>
        <taxon>50 kb inversion clade</taxon>
        <taxon>NPAAA clade</taxon>
        <taxon>indigoferoid/millettioid clade</taxon>
        <taxon>Phaseoleae</taxon>
        <taxon>Glycine</taxon>
        <taxon>Glycine subgen. Soja</taxon>
    </lineage>
</organism>
<dbReference type="Gene3D" id="3.30.430.20">
    <property type="entry name" value="Gnk2 domain, C-X8-C-X2-C motif"/>
    <property type="match status" value="2"/>
</dbReference>
<dbReference type="EMBL" id="QZWG01000010">
    <property type="protein sequence ID" value="RZB89085.1"/>
    <property type="molecule type" value="Genomic_DNA"/>
</dbReference>
<evidence type="ECO:0000313" key="21">
    <source>
        <dbReference type="Proteomes" id="UP000289340"/>
    </source>
</evidence>